<evidence type="ECO:0000313" key="6">
    <source>
        <dbReference type="EMBL" id="BBC33000.1"/>
    </source>
</evidence>
<dbReference type="InterPro" id="IPR009057">
    <property type="entry name" value="Homeodomain-like_sf"/>
</dbReference>
<evidence type="ECO:0000256" key="3">
    <source>
        <dbReference type="ARBA" id="ARBA00023163"/>
    </source>
</evidence>
<dbReference type="Gene3D" id="3.40.50.880">
    <property type="match status" value="1"/>
</dbReference>
<evidence type="ECO:0000313" key="7">
    <source>
        <dbReference type="Proteomes" id="UP001321542"/>
    </source>
</evidence>
<evidence type="ECO:0000256" key="4">
    <source>
        <dbReference type="SAM" id="MobiDB-lite"/>
    </source>
</evidence>
<dbReference type="PROSITE" id="PS01124">
    <property type="entry name" value="HTH_ARAC_FAMILY_2"/>
    <property type="match status" value="1"/>
</dbReference>
<accession>A0ABN5VIH8</accession>
<organism evidence="6 7">
    <name type="scientific">Streptomyces graminofaciens</name>
    <dbReference type="NCBI Taxonomy" id="68212"/>
    <lineage>
        <taxon>Bacteria</taxon>
        <taxon>Bacillati</taxon>
        <taxon>Actinomycetota</taxon>
        <taxon>Actinomycetes</taxon>
        <taxon>Kitasatosporales</taxon>
        <taxon>Streptomycetaceae</taxon>
        <taxon>Streptomyces</taxon>
    </lineage>
</organism>
<dbReference type="CDD" id="cd03137">
    <property type="entry name" value="GATase1_AraC_1"/>
    <property type="match status" value="1"/>
</dbReference>
<protein>
    <submittedName>
        <fullName evidence="6">Transcriptional regulator, AraC family</fullName>
    </submittedName>
</protein>
<gene>
    <name evidence="6" type="ORF">SGFS_042940</name>
</gene>
<dbReference type="Pfam" id="PF12833">
    <property type="entry name" value="HTH_18"/>
    <property type="match status" value="1"/>
</dbReference>
<dbReference type="InterPro" id="IPR052158">
    <property type="entry name" value="INH-QAR"/>
</dbReference>
<proteinExistence type="predicted"/>
<dbReference type="SUPFAM" id="SSF52317">
    <property type="entry name" value="Class I glutamine amidotransferase-like"/>
    <property type="match status" value="1"/>
</dbReference>
<dbReference type="Gene3D" id="1.10.10.60">
    <property type="entry name" value="Homeodomain-like"/>
    <property type="match status" value="1"/>
</dbReference>
<dbReference type="SMART" id="SM00342">
    <property type="entry name" value="HTH_ARAC"/>
    <property type="match status" value="1"/>
</dbReference>
<reference evidence="6 7" key="2">
    <citation type="journal article" date="2023" name="ChemBioChem">
        <title>Acyltransferase Domain Exchange between Two Independent Type I Polyketide Synthases in the Same Producer Strain of Macrolide Antibiotics.</title>
        <authorList>
            <person name="Kudo F."/>
            <person name="Kishikawa K."/>
            <person name="Tsuboi K."/>
            <person name="Kido T."/>
            <person name="Usui T."/>
            <person name="Hashimoto J."/>
            <person name="Shin-Ya K."/>
            <person name="Miyanaga A."/>
            <person name="Eguchi T."/>
        </authorList>
    </citation>
    <scope>NUCLEOTIDE SEQUENCE [LARGE SCALE GENOMIC DNA]</scope>
    <source>
        <strain evidence="6 7">A-8890</strain>
    </source>
</reference>
<sequence length="344" mass="36801">MNPGSVAIALINDTNMQACEIYEAAIAFAVFGDPLPDLADPWYEVRLCTLSGESSGGPGARGFSVRTAHGMEDLVTADTVIVPSVPDAVASRGEPLPPEYVDALRRAHDAGARMVSLCTGAFALAEAGLLDGRRATAHWLNTADLARRYPKVEVDDSVLYVDEGQVLTSAGMTAGMDLCLHLVRRDLGAHVANQVARRLVVSGHRPGGQAQFVDLSVPVTDDDSLGPVLDWAARNLDQPLTVDDMARKAGLSTRTFFRRLQAATGMTPLKWLLNRRLAHAQTLLETTDLPIERVSELSGLGTASNLRRHFTLQVGVTPTAYRHSFGPTPTPTPAPALARRPGLG</sequence>
<dbReference type="InterPro" id="IPR002818">
    <property type="entry name" value="DJ-1/PfpI"/>
</dbReference>
<feature type="domain" description="HTH araC/xylS-type" evidence="5">
    <location>
        <begin position="226"/>
        <end position="324"/>
    </location>
</feature>
<evidence type="ECO:0000256" key="2">
    <source>
        <dbReference type="ARBA" id="ARBA00023125"/>
    </source>
</evidence>
<keyword evidence="1" id="KW-0805">Transcription regulation</keyword>
<dbReference type="InterPro" id="IPR018060">
    <property type="entry name" value="HTH_AraC"/>
</dbReference>
<dbReference type="Pfam" id="PF01965">
    <property type="entry name" value="DJ-1_PfpI"/>
    <property type="match status" value="1"/>
</dbReference>
<dbReference type="RefSeq" id="WP_286252378.1">
    <property type="nucleotide sequence ID" value="NZ_AP018448.1"/>
</dbReference>
<keyword evidence="7" id="KW-1185">Reference proteome</keyword>
<dbReference type="Proteomes" id="UP001321542">
    <property type="component" value="Chromosome"/>
</dbReference>
<name>A0ABN5VIH8_9ACTN</name>
<feature type="compositionally biased region" description="Low complexity" evidence="4">
    <location>
        <begin position="335"/>
        <end position="344"/>
    </location>
</feature>
<evidence type="ECO:0000259" key="5">
    <source>
        <dbReference type="PROSITE" id="PS01124"/>
    </source>
</evidence>
<dbReference type="InterPro" id="IPR029062">
    <property type="entry name" value="Class_I_gatase-like"/>
</dbReference>
<dbReference type="InterPro" id="IPR018062">
    <property type="entry name" value="HTH_AraC-typ_CS"/>
</dbReference>
<dbReference type="PROSITE" id="PS00041">
    <property type="entry name" value="HTH_ARAC_FAMILY_1"/>
    <property type="match status" value="1"/>
</dbReference>
<keyword evidence="3" id="KW-0804">Transcription</keyword>
<dbReference type="SUPFAM" id="SSF46689">
    <property type="entry name" value="Homeodomain-like"/>
    <property type="match status" value="2"/>
</dbReference>
<dbReference type="EMBL" id="AP018448">
    <property type="protein sequence ID" value="BBC33000.1"/>
    <property type="molecule type" value="Genomic_DNA"/>
</dbReference>
<feature type="region of interest" description="Disordered" evidence="4">
    <location>
        <begin position="321"/>
        <end position="344"/>
    </location>
</feature>
<dbReference type="PANTHER" id="PTHR43130:SF3">
    <property type="entry name" value="HTH-TYPE TRANSCRIPTIONAL REGULATOR RV1931C"/>
    <property type="match status" value="1"/>
</dbReference>
<reference evidence="6 7" key="1">
    <citation type="journal article" date="2010" name="ChemBioChem">
        <title>Cloning and characterization of the biosynthetic gene cluster of 16-membered macrolide antibiotic FD-891: involvement of a dual functional cytochrome P450 monooxygenase catalyzing epoxidation and hydroxylation.</title>
        <authorList>
            <person name="Kudo F."/>
            <person name="Motegi A."/>
            <person name="Mizoue K."/>
            <person name="Eguchi T."/>
        </authorList>
    </citation>
    <scope>NUCLEOTIDE SEQUENCE [LARGE SCALE GENOMIC DNA]</scope>
    <source>
        <strain evidence="6 7">A-8890</strain>
    </source>
</reference>
<keyword evidence="2" id="KW-0238">DNA-binding</keyword>
<dbReference type="PANTHER" id="PTHR43130">
    <property type="entry name" value="ARAC-FAMILY TRANSCRIPTIONAL REGULATOR"/>
    <property type="match status" value="1"/>
</dbReference>
<evidence type="ECO:0000256" key="1">
    <source>
        <dbReference type="ARBA" id="ARBA00023015"/>
    </source>
</evidence>